<organism evidence="16 17">
    <name type="scientific">Sclerotinia sclerotiorum (strain ATCC 18683 / 1980 / Ss-1)</name>
    <name type="common">White mold</name>
    <name type="synonym">Whetzelinia sclerotiorum</name>
    <dbReference type="NCBI Taxonomy" id="665079"/>
    <lineage>
        <taxon>Eukaryota</taxon>
        <taxon>Fungi</taxon>
        <taxon>Dikarya</taxon>
        <taxon>Ascomycota</taxon>
        <taxon>Pezizomycotina</taxon>
        <taxon>Leotiomycetes</taxon>
        <taxon>Helotiales</taxon>
        <taxon>Sclerotiniaceae</taxon>
        <taxon>Sclerotinia</taxon>
    </lineage>
</organism>
<dbReference type="PANTHER" id="PTHR24305">
    <property type="entry name" value="CYTOCHROME P450"/>
    <property type="match status" value="1"/>
</dbReference>
<evidence type="ECO:0000256" key="15">
    <source>
        <dbReference type="SAM" id="Phobius"/>
    </source>
</evidence>
<keyword evidence="12 15" id="KW-0472">Membrane</keyword>
<keyword evidence="8 14" id="KW-0560">Oxidoreductase</keyword>
<evidence type="ECO:0000256" key="4">
    <source>
        <dbReference type="ARBA" id="ARBA00022617"/>
    </source>
</evidence>
<comment type="similarity">
    <text evidence="3 14">Belongs to the cytochrome P450 family.</text>
</comment>
<evidence type="ECO:0000256" key="13">
    <source>
        <dbReference type="PIRSR" id="PIRSR602401-1"/>
    </source>
</evidence>
<dbReference type="GO" id="GO:0005506">
    <property type="term" value="F:iron ion binding"/>
    <property type="evidence" value="ECO:0007669"/>
    <property type="project" value="InterPro"/>
</dbReference>
<dbReference type="FunFam" id="1.10.630.10:FF:000158">
    <property type="entry name" value="Cytochrome P450, putative (Eurofung)"/>
    <property type="match status" value="1"/>
</dbReference>
<dbReference type="PANTHER" id="PTHR24305:SF210">
    <property type="entry name" value="CYTOCHROME P450 MONOOXYGENASE ASQL-RELATED"/>
    <property type="match status" value="1"/>
</dbReference>
<dbReference type="Proteomes" id="UP000177798">
    <property type="component" value="Chromosome 15"/>
</dbReference>
<keyword evidence="11 14" id="KW-0503">Monooxygenase</keyword>
<gene>
    <name evidence="16" type="ORF">sscle_15g106540</name>
</gene>
<evidence type="ECO:0000256" key="6">
    <source>
        <dbReference type="ARBA" id="ARBA00022723"/>
    </source>
</evidence>
<protein>
    <recommendedName>
        <fullName evidence="18">Cytochrome P450 monooxygenase</fullName>
    </recommendedName>
</protein>
<dbReference type="Pfam" id="PF00067">
    <property type="entry name" value="p450"/>
    <property type="match status" value="1"/>
</dbReference>
<evidence type="ECO:0000313" key="17">
    <source>
        <dbReference type="Proteomes" id="UP000177798"/>
    </source>
</evidence>
<dbReference type="VEuPathDB" id="FungiDB:sscle_15g106540"/>
<evidence type="ECO:0000256" key="14">
    <source>
        <dbReference type="RuleBase" id="RU000461"/>
    </source>
</evidence>
<dbReference type="InterPro" id="IPR001128">
    <property type="entry name" value="Cyt_P450"/>
</dbReference>
<comment type="subcellular location">
    <subcellularLocation>
        <location evidence="2">Membrane</location>
        <topology evidence="2">Single-pass membrane protein</topology>
    </subcellularLocation>
</comment>
<keyword evidence="7 15" id="KW-1133">Transmembrane helix</keyword>
<name>A0A1D9QLS1_SCLS1</name>
<evidence type="ECO:0000256" key="9">
    <source>
        <dbReference type="ARBA" id="ARBA00023004"/>
    </source>
</evidence>
<dbReference type="InterPro" id="IPR050121">
    <property type="entry name" value="Cytochrome_P450_monoxygenase"/>
</dbReference>
<evidence type="ECO:0000256" key="1">
    <source>
        <dbReference type="ARBA" id="ARBA00001971"/>
    </source>
</evidence>
<proteinExistence type="inferred from homology"/>
<accession>A0A1D9QLS1</accession>
<evidence type="ECO:0000256" key="5">
    <source>
        <dbReference type="ARBA" id="ARBA00022692"/>
    </source>
</evidence>
<evidence type="ECO:0000256" key="12">
    <source>
        <dbReference type="ARBA" id="ARBA00023136"/>
    </source>
</evidence>
<dbReference type="GO" id="GO:0016705">
    <property type="term" value="F:oxidoreductase activity, acting on paired donors, with incorporation or reduction of molecular oxygen"/>
    <property type="evidence" value="ECO:0007669"/>
    <property type="project" value="InterPro"/>
</dbReference>
<feature type="binding site" description="axial binding residue" evidence="13">
    <location>
        <position position="451"/>
    </location>
    <ligand>
        <name>heme</name>
        <dbReference type="ChEBI" id="CHEBI:30413"/>
    </ligand>
    <ligandPart>
        <name>Fe</name>
        <dbReference type="ChEBI" id="CHEBI:18248"/>
    </ligandPart>
</feature>
<keyword evidence="5 15" id="KW-0812">Transmembrane</keyword>
<dbReference type="AlphaFoldDB" id="A0A1D9QLS1"/>
<dbReference type="PRINTS" id="PR00385">
    <property type="entry name" value="P450"/>
</dbReference>
<keyword evidence="6 13" id="KW-0479">Metal-binding</keyword>
<reference evidence="17" key="1">
    <citation type="journal article" date="2017" name="Genome Biol. Evol.">
        <title>The complete genome sequence of the phytopathogenic fungus Sclerotinia sclerotiorum reveals insights into the genome architecture of broad host range pathogens.</title>
        <authorList>
            <person name="Derbyshire M."/>
            <person name="Denton-Giles M."/>
            <person name="Hegedus D."/>
            <person name="Seifbarghy S."/>
            <person name="Rollins J."/>
            <person name="van Kan J."/>
            <person name="Seidl M.F."/>
            <person name="Faino L."/>
            <person name="Mbengue M."/>
            <person name="Navaud O."/>
            <person name="Raffaele S."/>
            <person name="Hammond-Kosack K."/>
            <person name="Heard S."/>
            <person name="Oliver R."/>
        </authorList>
    </citation>
    <scope>NUCLEOTIDE SEQUENCE [LARGE SCALE GENOMIC DNA]</scope>
    <source>
        <strain evidence="17">ATCC 18683 / 1980 / Ss-1</strain>
    </source>
</reference>
<evidence type="ECO:0008006" key="18">
    <source>
        <dbReference type="Google" id="ProtNLM"/>
    </source>
</evidence>
<dbReference type="InterPro" id="IPR036396">
    <property type="entry name" value="Cyt_P450_sf"/>
</dbReference>
<evidence type="ECO:0000256" key="11">
    <source>
        <dbReference type="ARBA" id="ARBA00023033"/>
    </source>
</evidence>
<dbReference type="SUPFAM" id="SSF48264">
    <property type="entry name" value="Cytochrome P450"/>
    <property type="match status" value="1"/>
</dbReference>
<dbReference type="CDD" id="cd11058">
    <property type="entry name" value="CYP60B-like"/>
    <property type="match status" value="1"/>
</dbReference>
<keyword evidence="9 13" id="KW-0408">Iron</keyword>
<comment type="cofactor">
    <cofactor evidence="1 13">
        <name>heme</name>
        <dbReference type="ChEBI" id="CHEBI:30413"/>
    </cofactor>
</comment>
<evidence type="ECO:0000313" key="16">
    <source>
        <dbReference type="EMBL" id="APA15884.1"/>
    </source>
</evidence>
<dbReference type="GO" id="GO:0004497">
    <property type="term" value="F:monooxygenase activity"/>
    <property type="evidence" value="ECO:0007669"/>
    <property type="project" value="UniProtKB-KW"/>
</dbReference>
<dbReference type="Gene3D" id="1.10.630.10">
    <property type="entry name" value="Cytochrome P450"/>
    <property type="match status" value="1"/>
</dbReference>
<sequence>MLVLESLERLGLPAIYLWIGFIFAVLFAYPTYFAIYNLYFHPLRKFPGPLLARSSYIWYAKNWIGGKWPHALSDLHEQYGQVVRIAPDELAFSSAQSWRDIYGHSVKGKKYFRKTDWYAGVGDLPNSISTEPDPQKHSAMRRVLANAFSTSVLKGQADVINKYLDMFVSQIKKFDNPDGIRVEEWFNWLTFDIIGDLTFHESFGAVENARTHFWIHLIINGNFIRSLYPIFQKIPISRLFMKWIIPNMDDIRQQRREHIAHTNSKAMKRAKRTDIVQKDFFSFLLEKEGADTSEMFLTAQAHTLIIAGSETTAVTLTAMISFLLRYPDKMKILTDEVRGAFTDRSQINHENTLPLEYLFAVIEETLRILPPVPFGLPRTCPGAVIDGHVVPEGTIVSVSPYTASHDVKYWHDPEGWHPERWLSPDHPLHNPVFDQDNKEASRPFSTGPRVCLGVNLAYIELRMTLARLLFEFDMKLMSKPVDWNTELEFFQFWKKVETRVKFTSLY</sequence>
<evidence type="ECO:0000256" key="7">
    <source>
        <dbReference type="ARBA" id="ARBA00022989"/>
    </source>
</evidence>
<keyword evidence="4 13" id="KW-0349">Heme</keyword>
<dbReference type="InterPro" id="IPR002401">
    <property type="entry name" value="Cyt_P450_E_grp-I"/>
</dbReference>
<dbReference type="InterPro" id="IPR017972">
    <property type="entry name" value="Cyt_P450_CS"/>
</dbReference>
<dbReference type="PRINTS" id="PR00463">
    <property type="entry name" value="EP450I"/>
</dbReference>
<keyword evidence="10" id="KW-0843">Virulence</keyword>
<evidence type="ECO:0000256" key="2">
    <source>
        <dbReference type="ARBA" id="ARBA00004167"/>
    </source>
</evidence>
<feature type="transmembrane region" description="Helical" evidence="15">
    <location>
        <begin position="15"/>
        <end position="39"/>
    </location>
</feature>
<dbReference type="GO" id="GO:0016020">
    <property type="term" value="C:membrane"/>
    <property type="evidence" value="ECO:0007669"/>
    <property type="project" value="UniProtKB-SubCell"/>
</dbReference>
<evidence type="ECO:0000256" key="3">
    <source>
        <dbReference type="ARBA" id="ARBA00010617"/>
    </source>
</evidence>
<evidence type="ECO:0000256" key="8">
    <source>
        <dbReference type="ARBA" id="ARBA00023002"/>
    </source>
</evidence>
<dbReference type="PROSITE" id="PS00086">
    <property type="entry name" value="CYTOCHROME_P450"/>
    <property type="match status" value="1"/>
</dbReference>
<dbReference type="EMBL" id="CP017828">
    <property type="protein sequence ID" value="APA15884.1"/>
    <property type="molecule type" value="Genomic_DNA"/>
</dbReference>
<dbReference type="GO" id="GO:0020037">
    <property type="term" value="F:heme binding"/>
    <property type="evidence" value="ECO:0007669"/>
    <property type="project" value="InterPro"/>
</dbReference>
<dbReference type="OrthoDB" id="1470350at2759"/>
<evidence type="ECO:0000256" key="10">
    <source>
        <dbReference type="ARBA" id="ARBA00023026"/>
    </source>
</evidence>